<dbReference type="InterPro" id="IPR050166">
    <property type="entry name" value="ABC_transporter_ATP-bind"/>
</dbReference>
<evidence type="ECO:0000313" key="6">
    <source>
        <dbReference type="EMBL" id="VFK60384.1"/>
    </source>
</evidence>
<keyword evidence="2" id="KW-0813">Transport</keyword>
<dbReference type="EMBL" id="CAADGD010000012">
    <property type="protein sequence ID" value="VFK69232.1"/>
    <property type="molecule type" value="Genomic_DNA"/>
</dbReference>
<evidence type="ECO:0000256" key="2">
    <source>
        <dbReference type="ARBA" id="ARBA00022448"/>
    </source>
</evidence>
<dbReference type="EMBL" id="CAADFZ010000011">
    <property type="protein sequence ID" value="VFK60384.1"/>
    <property type="molecule type" value="Genomic_DNA"/>
</dbReference>
<accession>A0A451AT98</accession>
<name>A0A451AT98_9GAMM</name>
<reference evidence="7" key="1">
    <citation type="submission" date="2019-02" db="EMBL/GenBank/DDBJ databases">
        <authorList>
            <person name="Gruber-Vodicka R. H."/>
            <person name="Seah K. B. B."/>
        </authorList>
    </citation>
    <scope>NUCLEOTIDE SEQUENCE</scope>
    <source>
        <strain evidence="7">BECK_BY19</strain>
        <strain evidence="6">BECK_BY8</strain>
    </source>
</reference>
<dbReference type="SMART" id="SM00382">
    <property type="entry name" value="AAA"/>
    <property type="match status" value="1"/>
</dbReference>
<comment type="similarity">
    <text evidence="1">Belongs to the ABC transporter superfamily.</text>
</comment>
<dbReference type="AlphaFoldDB" id="A0A451AT98"/>
<evidence type="ECO:0000256" key="3">
    <source>
        <dbReference type="ARBA" id="ARBA00022741"/>
    </source>
</evidence>
<dbReference type="PANTHER" id="PTHR42788:SF13">
    <property type="entry name" value="ALIPHATIC SULFONATES IMPORT ATP-BINDING PROTEIN SSUB"/>
    <property type="match status" value="1"/>
</dbReference>
<proteinExistence type="inferred from homology"/>
<dbReference type="PROSITE" id="PS50893">
    <property type="entry name" value="ABC_TRANSPORTER_2"/>
    <property type="match status" value="1"/>
</dbReference>
<dbReference type="InterPro" id="IPR017871">
    <property type="entry name" value="ABC_transporter-like_CS"/>
</dbReference>
<dbReference type="InterPro" id="IPR003593">
    <property type="entry name" value="AAA+_ATPase"/>
</dbReference>
<dbReference type="Pfam" id="PF00005">
    <property type="entry name" value="ABC_tran"/>
    <property type="match status" value="1"/>
</dbReference>
<dbReference type="InterPro" id="IPR003439">
    <property type="entry name" value="ABC_transporter-like_ATP-bd"/>
</dbReference>
<dbReference type="SUPFAM" id="SSF52540">
    <property type="entry name" value="P-loop containing nucleoside triphosphate hydrolases"/>
    <property type="match status" value="1"/>
</dbReference>
<sequence length="248" mass="27876">MFRLNDVTKLFPQAPGNNQHYGIKNITLSAEQPQIVSIFGPNGCGKSTILNLIAGTVLPDQGSVDIPDVHRVGYVWQNYNEALFPWLNVDRNIELPCLLDVDESCKSQPNLSKDVLQYLSFDVPLQKYPYELSGGQRQMVSIARAIIIKPNVLLLDEPFSALDYKYRKIALSGIEKYCLEFSATVFQVSHDIDEAILLGDILVLMNGVPGSIVKILRIEIPRPRYTSLSTTNEFLEIRKEALMTYEGI</sequence>
<protein>
    <submittedName>
        <fullName evidence="7">NitT/TauT family transport system ATP-binding protein</fullName>
    </submittedName>
</protein>
<evidence type="ECO:0000259" key="5">
    <source>
        <dbReference type="PROSITE" id="PS50893"/>
    </source>
</evidence>
<keyword evidence="4 7" id="KW-0067">ATP-binding</keyword>
<feature type="domain" description="ABC transporter" evidence="5">
    <location>
        <begin position="2"/>
        <end position="232"/>
    </location>
</feature>
<dbReference type="GO" id="GO:0005524">
    <property type="term" value="F:ATP binding"/>
    <property type="evidence" value="ECO:0007669"/>
    <property type="project" value="UniProtKB-KW"/>
</dbReference>
<evidence type="ECO:0000256" key="4">
    <source>
        <dbReference type="ARBA" id="ARBA00022840"/>
    </source>
</evidence>
<evidence type="ECO:0000256" key="1">
    <source>
        <dbReference type="ARBA" id="ARBA00005417"/>
    </source>
</evidence>
<keyword evidence="3" id="KW-0547">Nucleotide-binding</keyword>
<organism evidence="7">
    <name type="scientific">Candidatus Kentrum sp. UNK</name>
    <dbReference type="NCBI Taxonomy" id="2126344"/>
    <lineage>
        <taxon>Bacteria</taxon>
        <taxon>Pseudomonadati</taxon>
        <taxon>Pseudomonadota</taxon>
        <taxon>Gammaproteobacteria</taxon>
        <taxon>Candidatus Kentrum</taxon>
    </lineage>
</organism>
<dbReference type="InterPro" id="IPR027417">
    <property type="entry name" value="P-loop_NTPase"/>
</dbReference>
<gene>
    <name evidence="6" type="ORF">BECKUNK1418G_GA0071005_101126</name>
    <name evidence="7" type="ORF">BECKUNK1418H_GA0071006_101225</name>
</gene>
<dbReference type="Gene3D" id="3.40.50.300">
    <property type="entry name" value="P-loop containing nucleotide triphosphate hydrolases"/>
    <property type="match status" value="1"/>
</dbReference>
<dbReference type="PANTHER" id="PTHR42788">
    <property type="entry name" value="TAURINE IMPORT ATP-BINDING PROTEIN-RELATED"/>
    <property type="match status" value="1"/>
</dbReference>
<dbReference type="GO" id="GO:0016887">
    <property type="term" value="F:ATP hydrolysis activity"/>
    <property type="evidence" value="ECO:0007669"/>
    <property type="project" value="InterPro"/>
</dbReference>
<evidence type="ECO:0000313" key="7">
    <source>
        <dbReference type="EMBL" id="VFK69232.1"/>
    </source>
</evidence>
<dbReference type="PROSITE" id="PS00211">
    <property type="entry name" value="ABC_TRANSPORTER_1"/>
    <property type="match status" value="1"/>
</dbReference>